<feature type="region of interest" description="Disordered" evidence="1">
    <location>
        <begin position="22"/>
        <end position="74"/>
    </location>
</feature>
<sequence>MKLILYLTLIYLVLKVETCKSSSRPKEPFPELGDDDEENGSGTGGEGEEGEEGEEDGGEGATVPGGGESTTTPQPLTVRHSLVYCMNLRSKQNGTGVRILPYVVLTSTFMLEDEVEDVQVRYMNDEGQLDYLNVSDIESNDGDSKLVVIVCKRPTNWKTVHLNTFPIATKTNSLARATCYVIAVNYTLNYVANDEVILVTDAEECRQFPTTCVKPKRDKCCNIDGSSLMCNARVAGILWLEQNQEKKDYFIFSNVRYFAKTVIDLSMERFYHEYDVIDGLKAYSPSAVLLGSDTVTYISLLFYLYSMTCA</sequence>
<feature type="compositionally biased region" description="Gly residues" evidence="1">
    <location>
        <begin position="59"/>
        <end position="68"/>
    </location>
</feature>
<evidence type="ECO:0000313" key="3">
    <source>
        <dbReference type="EMBL" id="KAK9703933.1"/>
    </source>
</evidence>
<feature type="signal peptide" evidence="2">
    <location>
        <begin position="1"/>
        <end position="18"/>
    </location>
</feature>
<dbReference type="EMBL" id="JASPKY010000361">
    <property type="protein sequence ID" value="KAK9703933.1"/>
    <property type="molecule type" value="Genomic_DNA"/>
</dbReference>
<organism evidence="3 4">
    <name type="scientific">Popillia japonica</name>
    <name type="common">Japanese beetle</name>
    <dbReference type="NCBI Taxonomy" id="7064"/>
    <lineage>
        <taxon>Eukaryota</taxon>
        <taxon>Metazoa</taxon>
        <taxon>Ecdysozoa</taxon>
        <taxon>Arthropoda</taxon>
        <taxon>Hexapoda</taxon>
        <taxon>Insecta</taxon>
        <taxon>Pterygota</taxon>
        <taxon>Neoptera</taxon>
        <taxon>Endopterygota</taxon>
        <taxon>Coleoptera</taxon>
        <taxon>Polyphaga</taxon>
        <taxon>Scarabaeiformia</taxon>
        <taxon>Scarabaeidae</taxon>
        <taxon>Rutelinae</taxon>
        <taxon>Popillia</taxon>
    </lineage>
</organism>
<proteinExistence type="predicted"/>
<gene>
    <name evidence="3" type="ORF">QE152_g29005</name>
</gene>
<evidence type="ECO:0000313" key="4">
    <source>
        <dbReference type="Proteomes" id="UP001458880"/>
    </source>
</evidence>
<feature type="compositionally biased region" description="Acidic residues" evidence="1">
    <location>
        <begin position="46"/>
        <end position="58"/>
    </location>
</feature>
<accession>A0AAW1JID4</accession>
<dbReference type="Proteomes" id="UP001458880">
    <property type="component" value="Unassembled WGS sequence"/>
</dbReference>
<dbReference type="AlphaFoldDB" id="A0AAW1JID4"/>
<keyword evidence="4" id="KW-1185">Reference proteome</keyword>
<keyword evidence="2" id="KW-0732">Signal</keyword>
<evidence type="ECO:0000256" key="1">
    <source>
        <dbReference type="SAM" id="MobiDB-lite"/>
    </source>
</evidence>
<protein>
    <submittedName>
        <fullName evidence="3">Uncharacterized protein</fullName>
    </submittedName>
</protein>
<evidence type="ECO:0000256" key="2">
    <source>
        <dbReference type="SAM" id="SignalP"/>
    </source>
</evidence>
<name>A0AAW1JID4_POPJA</name>
<reference evidence="3 4" key="1">
    <citation type="journal article" date="2024" name="BMC Genomics">
        <title>De novo assembly and annotation of Popillia japonica's genome with initial clues to its potential as an invasive pest.</title>
        <authorList>
            <person name="Cucini C."/>
            <person name="Boschi S."/>
            <person name="Funari R."/>
            <person name="Cardaioli E."/>
            <person name="Iannotti N."/>
            <person name="Marturano G."/>
            <person name="Paoli F."/>
            <person name="Bruttini M."/>
            <person name="Carapelli A."/>
            <person name="Frati F."/>
            <person name="Nardi F."/>
        </authorList>
    </citation>
    <scope>NUCLEOTIDE SEQUENCE [LARGE SCALE GENOMIC DNA]</scope>
    <source>
        <strain evidence="3">DMR45628</strain>
    </source>
</reference>
<feature type="chain" id="PRO_5043441397" evidence="2">
    <location>
        <begin position="19"/>
        <end position="310"/>
    </location>
</feature>
<comment type="caution">
    <text evidence="3">The sequence shown here is derived from an EMBL/GenBank/DDBJ whole genome shotgun (WGS) entry which is preliminary data.</text>
</comment>